<dbReference type="CDD" id="cd12408">
    <property type="entry name" value="RRM_eIF3G_like"/>
    <property type="match status" value="1"/>
</dbReference>
<evidence type="ECO:0000256" key="4">
    <source>
        <dbReference type="ARBA" id="ARBA00022917"/>
    </source>
</evidence>
<comment type="function">
    <text evidence="6">RNA-binding component of the eukaryotic translation initiation factor 3 (eIF-3) complex, which is involved in protein synthesis of a specialized repertoire of mRNAs and, together with other initiation factors, stimulates binding of mRNA and methionyl-tRNAi to the 40S ribosome. The eIF-3 complex specifically targets and initiates translation of a subset of mRNAs involved in cell proliferation. This subunit can bind 18S rRNA.</text>
</comment>
<comment type="catalytic activity">
    <reaction evidence="5">
        <text>N(6)-D-ribulosyl-L-lysyl-[protein] + ATP = N(6)-(3-O-phospho-D-ribulosyl)-L-lysyl-[protein] + ADP + H(+)</text>
        <dbReference type="Rhea" id="RHEA:48432"/>
        <dbReference type="Rhea" id="RHEA-COMP:12103"/>
        <dbReference type="Rhea" id="RHEA-COMP:12104"/>
        <dbReference type="ChEBI" id="CHEBI:15378"/>
        <dbReference type="ChEBI" id="CHEBI:30616"/>
        <dbReference type="ChEBI" id="CHEBI:90418"/>
        <dbReference type="ChEBI" id="CHEBI:90420"/>
        <dbReference type="ChEBI" id="CHEBI:456216"/>
        <dbReference type="EC" id="2.7.1.172"/>
    </reaction>
    <physiologicalReaction direction="left-to-right" evidence="5">
        <dbReference type="Rhea" id="RHEA:48433"/>
    </physiologicalReaction>
</comment>
<dbReference type="InterPro" id="IPR034240">
    <property type="entry name" value="eIF3G_RRM"/>
</dbReference>
<dbReference type="Pfam" id="PF12353">
    <property type="entry name" value="eIF3g"/>
    <property type="match status" value="1"/>
</dbReference>
<comment type="similarity">
    <text evidence="6">Belongs to the eIF-3 subunit G family.</text>
</comment>
<evidence type="ECO:0000313" key="11">
    <source>
        <dbReference type="Proteomes" id="UP001273209"/>
    </source>
</evidence>
<dbReference type="SUPFAM" id="SSF54928">
    <property type="entry name" value="RNA-binding domain, RBD"/>
    <property type="match status" value="1"/>
</dbReference>
<dbReference type="Pfam" id="PF00076">
    <property type="entry name" value="RRM_1"/>
    <property type="match status" value="1"/>
</dbReference>
<feature type="region of interest" description="Disordered" evidence="8">
    <location>
        <begin position="406"/>
        <end position="434"/>
    </location>
</feature>
<evidence type="ECO:0000256" key="6">
    <source>
        <dbReference type="HAMAP-Rule" id="MF_03006"/>
    </source>
</evidence>
<dbReference type="GO" id="GO:0033290">
    <property type="term" value="C:eukaryotic 48S preinitiation complex"/>
    <property type="evidence" value="ECO:0007669"/>
    <property type="project" value="UniProtKB-UniRule"/>
</dbReference>
<dbReference type="InterPro" id="IPR035979">
    <property type="entry name" value="RBD_domain_sf"/>
</dbReference>
<dbReference type="InterPro" id="IPR011009">
    <property type="entry name" value="Kinase-like_dom_sf"/>
</dbReference>
<feature type="domain" description="RRM" evidence="9">
    <location>
        <begin position="615"/>
        <end position="693"/>
    </location>
</feature>
<accession>A0AAE1M266</accession>
<dbReference type="Pfam" id="PF03881">
    <property type="entry name" value="Fructosamin_kin"/>
    <property type="match status" value="1"/>
</dbReference>
<dbReference type="Gene3D" id="3.90.1200.10">
    <property type="match status" value="1"/>
</dbReference>
<dbReference type="CDD" id="cd12933">
    <property type="entry name" value="eIF3G"/>
    <property type="match status" value="1"/>
</dbReference>
<gene>
    <name evidence="6" type="primary">TIF35</name>
    <name evidence="10" type="ORF">Triagg1_2505</name>
</gene>
<dbReference type="SUPFAM" id="SSF56112">
    <property type="entry name" value="Protein kinase-like (PK-like)"/>
    <property type="match status" value="1"/>
</dbReference>
<feature type="compositionally biased region" description="Acidic residues" evidence="8">
    <location>
        <begin position="412"/>
        <end position="421"/>
    </location>
</feature>
<evidence type="ECO:0000256" key="1">
    <source>
        <dbReference type="ARBA" id="ARBA00022490"/>
    </source>
</evidence>
<dbReference type="GO" id="GO:0003743">
    <property type="term" value="F:translation initiation factor activity"/>
    <property type="evidence" value="ECO:0007669"/>
    <property type="project" value="UniProtKB-UniRule"/>
</dbReference>
<dbReference type="SMART" id="SM00360">
    <property type="entry name" value="RRM"/>
    <property type="match status" value="1"/>
</dbReference>
<dbReference type="PROSITE" id="PS50102">
    <property type="entry name" value="RRM"/>
    <property type="match status" value="1"/>
</dbReference>
<dbReference type="InterPro" id="IPR024675">
    <property type="entry name" value="eIF3g_N"/>
</dbReference>
<dbReference type="GO" id="GO:0003723">
    <property type="term" value="F:RNA binding"/>
    <property type="evidence" value="ECO:0007669"/>
    <property type="project" value="UniProtKB-UniRule"/>
</dbReference>
<keyword evidence="4 6" id="KW-0648">Protein biosynthesis</keyword>
<keyword evidence="2 6" id="KW-0396">Initiation factor</keyword>
<organism evidence="10 11">
    <name type="scientific">Trichoderma aggressivum f. europaeum</name>
    <dbReference type="NCBI Taxonomy" id="173218"/>
    <lineage>
        <taxon>Eukaryota</taxon>
        <taxon>Fungi</taxon>
        <taxon>Dikarya</taxon>
        <taxon>Ascomycota</taxon>
        <taxon>Pezizomycotina</taxon>
        <taxon>Sordariomycetes</taxon>
        <taxon>Hypocreomycetidae</taxon>
        <taxon>Hypocreales</taxon>
        <taxon>Hypocreaceae</taxon>
        <taxon>Trichoderma</taxon>
    </lineage>
</organism>
<dbReference type="PANTHER" id="PTHR12149">
    <property type="entry name" value="FRUCTOSAMINE 3 KINASE-RELATED PROTEIN"/>
    <property type="match status" value="1"/>
</dbReference>
<dbReference type="InterPro" id="IPR000504">
    <property type="entry name" value="RRM_dom"/>
</dbReference>
<sequence>MGVSVNQEGKEALKGEFESTLAIHNISPSFCPKPIGWGTLNSESNSHFHICKFYEFTGGMPEPASFCKNLAQLHLSSRSLSPNGQFGFHCRTYNGDLPQENTWSDRWELFFADGLRDVLKIRLKRAGRSLELEALEPALFDKVIPRLLRPLESGGRQIQPSLVHGDLWYGNTGVVSGDVEKSIVYDPSSFWAHNEYELGNWRPCRNKFTSIYFEEYLSHIRPSEPEEDFDDRNALYSTKFNLQAAAIFPDNEEYLQMAIEDIKMLVTKYPQGYQQIDSNNKLYQELDHQEDRLSFHPDACLHNSLEGDIGLEGTGLEGTDPDGTYNGLGDIDCSQNIGPAQAGIALGLEKGPVVAGYNTPSVVLVDNMPVDLANPGCPPDSCLTGPVGILHSPRIPLIMATTAPPKAKHDWADDDDIEEPSSELPPPQTISNKDGTKTIITYRYNDQGQKVKTTRRIRYVTQTETVNPRVANRKTWAKFGLSAKDPAGPAPDTTSVAENIIFRPSVSWRKDAKEEGADANAQAMKDKLKASKVKCRICNGEHFTARCPYKDTMAPVGETSGADAPAGMAEDLSAATGAAGSGKKGSYVPPALRGAGGGAGERMGGSKYGERDDFATLRVTNVSEMAEESELRDMFERFGRVTRVFLAKDRETGMAKGFAFISFADHSDAVTACNKMDGFGFKHLILRVEFAKKAQ</sequence>
<dbReference type="EMBL" id="JAWRVG010000006">
    <property type="protein sequence ID" value="KAK4081764.1"/>
    <property type="molecule type" value="Genomic_DNA"/>
</dbReference>
<evidence type="ECO:0000256" key="2">
    <source>
        <dbReference type="ARBA" id="ARBA00022540"/>
    </source>
</evidence>
<proteinExistence type="inferred from homology"/>
<dbReference type="GO" id="GO:0005852">
    <property type="term" value="C:eukaryotic translation initiation factor 3 complex"/>
    <property type="evidence" value="ECO:0007669"/>
    <property type="project" value="UniProtKB-UniRule"/>
</dbReference>
<dbReference type="Gene3D" id="3.30.70.330">
    <property type="match status" value="1"/>
</dbReference>
<dbReference type="Proteomes" id="UP001273209">
    <property type="component" value="Unassembled WGS sequence"/>
</dbReference>
<dbReference type="HAMAP" id="MF_03006">
    <property type="entry name" value="eIF3g"/>
    <property type="match status" value="1"/>
</dbReference>
<dbReference type="GO" id="GO:0001732">
    <property type="term" value="P:formation of cytoplasmic translation initiation complex"/>
    <property type="evidence" value="ECO:0007669"/>
    <property type="project" value="UniProtKB-UniRule"/>
</dbReference>
<comment type="subunit">
    <text evidence="6">Component of the eukaryotic translation initiation factor 3 (eIF-3) complex.</text>
</comment>
<protein>
    <recommendedName>
        <fullName evidence="6">Eukaryotic translation initiation factor 3 subunit G</fullName>
        <shortName evidence="6">eIF3g</shortName>
    </recommendedName>
    <alternativeName>
        <fullName evidence="6">Eukaryotic translation initiation factor 3 RNA-binding subunit</fullName>
        <shortName evidence="6">eIF-3 RNA-binding subunit</shortName>
    </alternativeName>
    <alternativeName>
        <fullName evidence="6">Translation initiation factor eIF3 p33 subunit homolog</fullName>
        <shortName evidence="6">eIF3 p33 homolog</shortName>
    </alternativeName>
</protein>
<evidence type="ECO:0000256" key="5">
    <source>
        <dbReference type="ARBA" id="ARBA00048655"/>
    </source>
</evidence>
<keyword evidence="3 7" id="KW-0694">RNA-binding</keyword>
<dbReference type="InterPro" id="IPR016477">
    <property type="entry name" value="Fructo-/Ketosamine-3-kinase"/>
</dbReference>
<dbReference type="InterPro" id="IPR012677">
    <property type="entry name" value="Nucleotide-bd_a/b_plait_sf"/>
</dbReference>
<dbReference type="InterPro" id="IPR017334">
    <property type="entry name" value="eIF3_g"/>
</dbReference>
<dbReference type="FunFam" id="3.30.70.330:FF:000328">
    <property type="entry name" value="Eukaryotic translation initiation factor 3 subunit G"/>
    <property type="match status" value="1"/>
</dbReference>
<comment type="subcellular location">
    <subcellularLocation>
        <location evidence="6">Cytoplasm</location>
    </subcellularLocation>
</comment>
<keyword evidence="1 6" id="KW-0963">Cytoplasm</keyword>
<dbReference type="AlphaFoldDB" id="A0AAE1M266"/>
<evidence type="ECO:0000256" key="3">
    <source>
        <dbReference type="ARBA" id="ARBA00022884"/>
    </source>
</evidence>
<comment type="caution">
    <text evidence="10">The sequence shown here is derived from an EMBL/GenBank/DDBJ whole genome shotgun (WGS) entry which is preliminary data.</text>
</comment>
<dbReference type="PANTHER" id="PTHR12149:SF8">
    <property type="entry name" value="PROTEIN-RIBULOSAMINE 3-KINASE"/>
    <property type="match status" value="1"/>
</dbReference>
<reference evidence="10" key="1">
    <citation type="submission" date="2023-11" db="EMBL/GenBank/DDBJ databases">
        <title>The genome sequences of three competitors of mushroom-forming fungi.</title>
        <authorList>
            <person name="Beijen E."/>
            <person name="Ohm R.A."/>
        </authorList>
    </citation>
    <scope>NUCLEOTIDE SEQUENCE</scope>
    <source>
        <strain evidence="10">CBS 100526</strain>
    </source>
</reference>
<dbReference type="GO" id="GO:0102193">
    <property type="term" value="F:protein-ribulosamine 3-kinase activity"/>
    <property type="evidence" value="ECO:0007669"/>
    <property type="project" value="UniProtKB-EC"/>
</dbReference>
<name>A0AAE1M266_9HYPO</name>
<evidence type="ECO:0000313" key="10">
    <source>
        <dbReference type="EMBL" id="KAK4081764.1"/>
    </source>
</evidence>
<evidence type="ECO:0000256" key="7">
    <source>
        <dbReference type="PROSITE-ProRule" id="PRU00176"/>
    </source>
</evidence>
<evidence type="ECO:0000256" key="8">
    <source>
        <dbReference type="SAM" id="MobiDB-lite"/>
    </source>
</evidence>
<evidence type="ECO:0000259" key="9">
    <source>
        <dbReference type="PROSITE" id="PS50102"/>
    </source>
</evidence>
<dbReference type="GO" id="GO:0016282">
    <property type="term" value="C:eukaryotic 43S preinitiation complex"/>
    <property type="evidence" value="ECO:0007669"/>
    <property type="project" value="UniProtKB-UniRule"/>
</dbReference>
<keyword evidence="11" id="KW-1185">Reference proteome</keyword>